<feature type="signal peptide" evidence="8">
    <location>
        <begin position="1"/>
        <end position="33"/>
    </location>
</feature>
<dbReference type="PANTHER" id="PTHR42996:SF1">
    <property type="entry name" value="PHOSPHATE-BINDING PROTEIN PSTS"/>
    <property type="match status" value="1"/>
</dbReference>
<proteinExistence type="inferred from homology"/>
<comment type="function">
    <text evidence="1 7">Part of the ABC transporter complex PstSACB involved in phosphate import.</text>
</comment>
<evidence type="ECO:0000256" key="1">
    <source>
        <dbReference type="ARBA" id="ARBA00002841"/>
    </source>
</evidence>
<dbReference type="CDD" id="cd13565">
    <property type="entry name" value="PBP2_PstS"/>
    <property type="match status" value="1"/>
</dbReference>
<keyword evidence="8" id="KW-0732">Signal</keyword>
<comment type="subunit">
    <text evidence="3 7">The complex is composed of two ATP-binding proteins (PstB), two transmembrane proteins (PstC and PstA) and a solute-binding protein (PstS).</text>
</comment>
<evidence type="ECO:0000256" key="7">
    <source>
        <dbReference type="PIRNR" id="PIRNR002756"/>
    </source>
</evidence>
<comment type="similarity">
    <text evidence="2 7">Belongs to the PstS family.</text>
</comment>
<comment type="caution">
    <text evidence="10">The sequence shown here is derived from an EMBL/GenBank/DDBJ whole genome shotgun (WGS) entry which is preliminary data.</text>
</comment>
<feature type="domain" description="PBP" evidence="9">
    <location>
        <begin position="32"/>
        <end position="304"/>
    </location>
</feature>
<dbReference type="SUPFAM" id="SSF53850">
    <property type="entry name" value="Periplasmic binding protein-like II"/>
    <property type="match status" value="1"/>
</dbReference>
<organism evidence="10 11">
    <name type="scientific">Pelomonas baiyunensis</name>
    <dbReference type="NCBI Taxonomy" id="3299026"/>
    <lineage>
        <taxon>Bacteria</taxon>
        <taxon>Pseudomonadati</taxon>
        <taxon>Pseudomonadota</taxon>
        <taxon>Betaproteobacteria</taxon>
        <taxon>Burkholderiales</taxon>
        <taxon>Sphaerotilaceae</taxon>
        <taxon>Roseateles</taxon>
    </lineage>
</organism>
<dbReference type="InterPro" id="IPR024370">
    <property type="entry name" value="PBP_domain"/>
</dbReference>
<reference evidence="10 11" key="1">
    <citation type="submission" date="2024-08" db="EMBL/GenBank/DDBJ databases">
        <authorList>
            <person name="Lu H."/>
        </authorList>
    </citation>
    <scope>NUCLEOTIDE SEQUENCE [LARGE SCALE GENOMIC DNA]</scope>
    <source>
        <strain evidence="10 11">BYS87W</strain>
    </source>
</reference>
<evidence type="ECO:0000256" key="4">
    <source>
        <dbReference type="ARBA" id="ARBA00021889"/>
    </source>
</evidence>
<evidence type="ECO:0000256" key="6">
    <source>
        <dbReference type="ARBA" id="ARBA00022592"/>
    </source>
</evidence>
<dbReference type="PIRSF" id="PIRSF002756">
    <property type="entry name" value="PstS"/>
    <property type="match status" value="1"/>
</dbReference>
<evidence type="ECO:0000256" key="8">
    <source>
        <dbReference type="SAM" id="SignalP"/>
    </source>
</evidence>
<dbReference type="EMBL" id="JBIGIB010000006">
    <property type="protein sequence ID" value="MFG6468768.1"/>
    <property type="molecule type" value="Genomic_DNA"/>
</dbReference>
<protein>
    <recommendedName>
        <fullName evidence="4 7">Phosphate-binding protein PstS</fullName>
    </recommendedName>
</protein>
<evidence type="ECO:0000259" key="9">
    <source>
        <dbReference type="Pfam" id="PF12849"/>
    </source>
</evidence>
<name>A0ABW7H3K5_9BURK</name>
<dbReference type="Pfam" id="PF12849">
    <property type="entry name" value="PBP_like_2"/>
    <property type="match status" value="1"/>
</dbReference>
<keyword evidence="6 7" id="KW-0592">Phosphate transport</keyword>
<evidence type="ECO:0000256" key="3">
    <source>
        <dbReference type="ARBA" id="ARBA00011529"/>
    </source>
</evidence>
<dbReference type="Proteomes" id="UP001606303">
    <property type="component" value="Unassembled WGS sequence"/>
</dbReference>
<evidence type="ECO:0000256" key="5">
    <source>
        <dbReference type="ARBA" id="ARBA00022448"/>
    </source>
</evidence>
<evidence type="ECO:0000256" key="2">
    <source>
        <dbReference type="ARBA" id="ARBA00008725"/>
    </source>
</evidence>
<keyword evidence="11" id="KW-1185">Reference proteome</keyword>
<accession>A0ABW7H3K5</accession>
<dbReference type="PANTHER" id="PTHR42996">
    <property type="entry name" value="PHOSPHATE-BINDING PROTEIN PSTS"/>
    <property type="match status" value="1"/>
</dbReference>
<keyword evidence="5 7" id="KW-0813">Transport</keyword>
<dbReference type="NCBIfam" id="TIGR00975">
    <property type="entry name" value="3a0107s03"/>
    <property type="match status" value="1"/>
</dbReference>
<gene>
    <name evidence="10" type="primary">pstS</name>
    <name evidence="10" type="ORF">ACG01O_19245</name>
</gene>
<dbReference type="RefSeq" id="WP_394387027.1">
    <property type="nucleotide sequence ID" value="NZ_JBIGIB010000006.1"/>
</dbReference>
<feature type="chain" id="PRO_5045420218" description="Phosphate-binding protein PstS" evidence="8">
    <location>
        <begin position="34"/>
        <end position="358"/>
    </location>
</feature>
<sequence>MIAGFHQFSVFAMIRRLLLSFAAVCLLSGGAQAQAVQGAGATFPSKVYDTWARAFAKAGGSAVAYKGTGSGDGVKQIGARKVDFGGTDSPLPAAELAKQKLVQIPMLVGGVVPVVNLPGVTAAVQLDGEVLADVFLGRVKAWNDPRIAALNPGVSLPALPVKRVVRAEKSGTSDGFSRYLSGASAAFKVEVGASQAPAWPGEPLKAEGNDGMVQTLRATPGAIAYVSYDRVLRDKLAAVKLRNAAGRFVLPSEAGFRAAILESDMHRQGDDQATLLDRAGADTWPITLTSFVLVDAEPATAGQAQPTLKYLYWCFMHGDDLTRGTGFAPLPVAVQSRLAARFTQVRPRDGNVPAYLVF</sequence>
<dbReference type="Gene3D" id="3.40.190.10">
    <property type="entry name" value="Periplasmic binding protein-like II"/>
    <property type="match status" value="2"/>
</dbReference>
<dbReference type="InterPro" id="IPR050962">
    <property type="entry name" value="Phosphate-bind_PstS"/>
</dbReference>
<evidence type="ECO:0000313" key="11">
    <source>
        <dbReference type="Proteomes" id="UP001606303"/>
    </source>
</evidence>
<dbReference type="InterPro" id="IPR005673">
    <property type="entry name" value="ABC_phos-bd_PstS"/>
</dbReference>
<evidence type="ECO:0000313" key="10">
    <source>
        <dbReference type="EMBL" id="MFG6468768.1"/>
    </source>
</evidence>